<accession>A0A8K0D170</accession>
<evidence type="ECO:0000256" key="1">
    <source>
        <dbReference type="SAM" id="SignalP"/>
    </source>
</evidence>
<sequence length="59" mass="6466">MLRLLVSLLCIIAAFVASLNPPCAYWCEGSCTRKVTSFYCCSYEASLTGPKQFIPPPCT</sequence>
<dbReference type="Proteomes" id="UP000801492">
    <property type="component" value="Unassembled WGS sequence"/>
</dbReference>
<proteinExistence type="predicted"/>
<protein>
    <submittedName>
        <fullName evidence="2">Uncharacterized protein</fullName>
    </submittedName>
</protein>
<keyword evidence="1" id="KW-0732">Signal</keyword>
<dbReference type="AlphaFoldDB" id="A0A8K0D170"/>
<dbReference type="OrthoDB" id="10360935at2759"/>
<feature type="signal peptide" evidence="1">
    <location>
        <begin position="1"/>
        <end position="18"/>
    </location>
</feature>
<feature type="chain" id="PRO_5035461735" evidence="1">
    <location>
        <begin position="19"/>
        <end position="59"/>
    </location>
</feature>
<evidence type="ECO:0000313" key="2">
    <source>
        <dbReference type="EMBL" id="KAF2897485.1"/>
    </source>
</evidence>
<organism evidence="2 3">
    <name type="scientific">Ignelater luminosus</name>
    <name type="common">Cucubano</name>
    <name type="synonym">Pyrophorus luminosus</name>
    <dbReference type="NCBI Taxonomy" id="2038154"/>
    <lineage>
        <taxon>Eukaryota</taxon>
        <taxon>Metazoa</taxon>
        <taxon>Ecdysozoa</taxon>
        <taxon>Arthropoda</taxon>
        <taxon>Hexapoda</taxon>
        <taxon>Insecta</taxon>
        <taxon>Pterygota</taxon>
        <taxon>Neoptera</taxon>
        <taxon>Endopterygota</taxon>
        <taxon>Coleoptera</taxon>
        <taxon>Polyphaga</taxon>
        <taxon>Elateriformia</taxon>
        <taxon>Elateroidea</taxon>
        <taxon>Elateridae</taxon>
        <taxon>Agrypninae</taxon>
        <taxon>Pyrophorini</taxon>
        <taxon>Ignelater</taxon>
    </lineage>
</organism>
<keyword evidence="3" id="KW-1185">Reference proteome</keyword>
<evidence type="ECO:0000313" key="3">
    <source>
        <dbReference type="Proteomes" id="UP000801492"/>
    </source>
</evidence>
<gene>
    <name evidence="2" type="ORF">ILUMI_08684</name>
</gene>
<dbReference type="EMBL" id="VTPC01004109">
    <property type="protein sequence ID" value="KAF2897485.1"/>
    <property type="molecule type" value="Genomic_DNA"/>
</dbReference>
<name>A0A8K0D170_IGNLU</name>
<comment type="caution">
    <text evidence="2">The sequence shown here is derived from an EMBL/GenBank/DDBJ whole genome shotgun (WGS) entry which is preliminary data.</text>
</comment>
<feature type="non-terminal residue" evidence="2">
    <location>
        <position position="59"/>
    </location>
</feature>
<reference evidence="2" key="1">
    <citation type="submission" date="2019-08" db="EMBL/GenBank/DDBJ databases">
        <title>The genome of the North American firefly Photinus pyralis.</title>
        <authorList>
            <consortium name="Photinus pyralis genome working group"/>
            <person name="Fallon T.R."/>
            <person name="Sander Lower S.E."/>
            <person name="Weng J.-K."/>
        </authorList>
    </citation>
    <scope>NUCLEOTIDE SEQUENCE</scope>
    <source>
        <strain evidence="2">TRF0915ILg1</strain>
        <tissue evidence="2">Whole body</tissue>
    </source>
</reference>